<proteinExistence type="predicted"/>
<evidence type="ECO:0000313" key="2">
    <source>
        <dbReference type="Proteomes" id="UP001164733"/>
    </source>
</evidence>
<evidence type="ECO:0000313" key="1">
    <source>
        <dbReference type="EMBL" id="WAG61328.1"/>
    </source>
</evidence>
<dbReference type="Proteomes" id="UP001164733">
    <property type="component" value="Chromosome"/>
</dbReference>
<sequence>MKAKYIKNRESKIELLDGEHKITIDFNTYDLLQEMYGDISIALSKFNGGVKITDLKKFVCCGINSCIENEDEHYTPYQIGKLIDADKIVEYIDVIYSLMNKSMPETKEIDEDEEIDEKK</sequence>
<organism evidence="1 2">
    <name type="scientific">Clostridium estertheticum</name>
    <dbReference type="NCBI Taxonomy" id="238834"/>
    <lineage>
        <taxon>Bacteria</taxon>
        <taxon>Bacillati</taxon>
        <taxon>Bacillota</taxon>
        <taxon>Clostridia</taxon>
        <taxon>Eubacteriales</taxon>
        <taxon>Clostridiaceae</taxon>
        <taxon>Clostridium</taxon>
    </lineage>
</organism>
<dbReference type="RefSeq" id="WP_216120022.1">
    <property type="nucleotide sequence ID" value="NZ_CP086239.1"/>
</dbReference>
<gene>
    <name evidence="1" type="ORF">LL038_03485</name>
</gene>
<dbReference type="EMBL" id="CP086239">
    <property type="protein sequence ID" value="WAG61328.1"/>
    <property type="molecule type" value="Genomic_DNA"/>
</dbReference>
<dbReference type="AlphaFoldDB" id="A0AA47I779"/>
<reference evidence="1" key="1">
    <citation type="submission" date="2021-11" db="EMBL/GenBank/DDBJ databases">
        <title>Clostridia strains as spoilage organisms.</title>
        <authorList>
            <person name="Wambui J."/>
            <person name="Stevens M.J.A."/>
            <person name="Stephan R."/>
        </authorList>
    </citation>
    <scope>NUCLEOTIDE SEQUENCE</scope>
    <source>
        <strain evidence="1">CF009</strain>
    </source>
</reference>
<protein>
    <submittedName>
        <fullName evidence="1">Uncharacterized protein</fullName>
    </submittedName>
</protein>
<accession>A0AA47I779</accession>
<name>A0AA47I779_9CLOT</name>